<evidence type="ECO:0000256" key="1">
    <source>
        <dbReference type="ARBA" id="ARBA00000085"/>
    </source>
</evidence>
<keyword evidence="6" id="KW-0902">Two-component regulatory system</keyword>
<dbReference type="EC" id="2.7.13.3" evidence="2"/>
<dbReference type="InterPro" id="IPR050351">
    <property type="entry name" value="BphY/WalK/GraS-like"/>
</dbReference>
<dbReference type="Gene3D" id="3.30.565.10">
    <property type="entry name" value="Histidine kinase-like ATPase, C-terminal domain"/>
    <property type="match status" value="1"/>
</dbReference>
<dbReference type="InterPro" id="IPR003661">
    <property type="entry name" value="HisK_dim/P_dom"/>
</dbReference>
<evidence type="ECO:0000256" key="7">
    <source>
        <dbReference type="SAM" id="Phobius"/>
    </source>
</evidence>
<keyword evidence="3" id="KW-0597">Phosphoprotein</keyword>
<dbReference type="PRINTS" id="PR00344">
    <property type="entry name" value="BCTRLSENSOR"/>
</dbReference>
<keyword evidence="7" id="KW-0472">Membrane</keyword>
<evidence type="ECO:0000256" key="2">
    <source>
        <dbReference type="ARBA" id="ARBA00012438"/>
    </source>
</evidence>
<dbReference type="Pfam" id="PF02518">
    <property type="entry name" value="HATPase_c"/>
    <property type="match status" value="1"/>
</dbReference>
<evidence type="ECO:0000256" key="5">
    <source>
        <dbReference type="ARBA" id="ARBA00022777"/>
    </source>
</evidence>
<feature type="transmembrane region" description="Helical" evidence="7">
    <location>
        <begin position="9"/>
        <end position="29"/>
    </location>
</feature>
<keyword evidence="10" id="KW-1185">Reference proteome</keyword>
<evidence type="ECO:0000313" key="9">
    <source>
        <dbReference type="EMBL" id="MBL0763968.1"/>
    </source>
</evidence>
<dbReference type="SUPFAM" id="SSF55874">
    <property type="entry name" value="ATPase domain of HSP90 chaperone/DNA topoisomerase II/histidine kinase"/>
    <property type="match status" value="1"/>
</dbReference>
<keyword evidence="7" id="KW-0812">Transmembrane</keyword>
<comment type="catalytic activity">
    <reaction evidence="1">
        <text>ATP + protein L-histidine = ADP + protein N-phospho-L-histidine.</text>
        <dbReference type="EC" id="2.7.13.3"/>
    </reaction>
</comment>
<dbReference type="CDD" id="cd00075">
    <property type="entry name" value="HATPase"/>
    <property type="match status" value="1"/>
</dbReference>
<reference evidence="9" key="1">
    <citation type="submission" date="2021-01" db="EMBL/GenBank/DDBJ databases">
        <title>Marivirga sp. nov., isolated from intertidal surface sediments.</title>
        <authorList>
            <person name="Zhang M."/>
        </authorList>
    </citation>
    <scope>NUCLEOTIDE SEQUENCE</scope>
    <source>
        <strain evidence="9">SM1354</strain>
    </source>
</reference>
<dbReference type="GO" id="GO:0000155">
    <property type="term" value="F:phosphorelay sensor kinase activity"/>
    <property type="evidence" value="ECO:0007669"/>
    <property type="project" value="InterPro"/>
</dbReference>
<feature type="transmembrane region" description="Helical" evidence="7">
    <location>
        <begin position="163"/>
        <end position="186"/>
    </location>
</feature>
<dbReference type="InterPro" id="IPR003594">
    <property type="entry name" value="HATPase_dom"/>
</dbReference>
<keyword evidence="5 9" id="KW-0418">Kinase</keyword>
<dbReference type="GO" id="GO:0005886">
    <property type="term" value="C:plasma membrane"/>
    <property type="evidence" value="ECO:0007669"/>
    <property type="project" value="TreeGrafter"/>
</dbReference>
<dbReference type="InterPro" id="IPR005467">
    <property type="entry name" value="His_kinase_dom"/>
</dbReference>
<dbReference type="PROSITE" id="PS50109">
    <property type="entry name" value="HIS_KIN"/>
    <property type="match status" value="1"/>
</dbReference>
<sequence>MQSRAISKIIILGAIALVGMLFVQGVWLANSLDSRKRQFSQNVQAALQAASTSIIKYNEGDITTLQPIEQLSSNYFVVPINDAIQPSLLKSVLLSEFNRRNIRETFEFSIYDCSNEKIVFGSYISQNDQALINSEFPDITKDDYYFSVLFPNISFQLINEMSIWLSSSFILLLIVSVFVYTVVALFRQKKLADFQRDFINNMAHEFKTPLAAIGASSEMMLHEEMESNRRKQHICLINKETVRLTHQVDQFLQISKLDKASPELNITSINLQELITACADQFSWLIKKQNGTIDIELPKEEIYISTDKSHLSYCVHNLIDNAIKYGGMPPRVLIELRQEGNCKISIKDNGKGILKADRNFIFDKFYRISTGDIHDVKGFGLGLYYVKMMTKLLGGDIHLERSDDSGSTFVLEINDYEK</sequence>
<accession>A0A937DFR1</accession>
<dbReference type="InterPro" id="IPR036890">
    <property type="entry name" value="HATPase_C_sf"/>
</dbReference>
<dbReference type="GO" id="GO:0016036">
    <property type="term" value="P:cellular response to phosphate starvation"/>
    <property type="evidence" value="ECO:0007669"/>
    <property type="project" value="TreeGrafter"/>
</dbReference>
<dbReference type="SMART" id="SM00388">
    <property type="entry name" value="HisKA"/>
    <property type="match status" value="1"/>
</dbReference>
<dbReference type="SMART" id="SM00387">
    <property type="entry name" value="HATPase_c"/>
    <property type="match status" value="1"/>
</dbReference>
<evidence type="ECO:0000313" key="10">
    <source>
        <dbReference type="Proteomes" id="UP000642920"/>
    </source>
</evidence>
<name>A0A937DFR1_9BACT</name>
<organism evidence="9 10">
    <name type="scientific">Marivirga atlantica</name>
    <dbReference type="NCBI Taxonomy" id="1548457"/>
    <lineage>
        <taxon>Bacteria</taxon>
        <taxon>Pseudomonadati</taxon>
        <taxon>Bacteroidota</taxon>
        <taxon>Cytophagia</taxon>
        <taxon>Cytophagales</taxon>
        <taxon>Marivirgaceae</taxon>
        <taxon>Marivirga</taxon>
    </lineage>
</organism>
<dbReference type="Proteomes" id="UP000642920">
    <property type="component" value="Unassembled WGS sequence"/>
</dbReference>
<evidence type="ECO:0000259" key="8">
    <source>
        <dbReference type="PROSITE" id="PS50109"/>
    </source>
</evidence>
<comment type="caution">
    <text evidence="9">The sequence shown here is derived from an EMBL/GenBank/DDBJ whole genome shotgun (WGS) entry which is preliminary data.</text>
</comment>
<keyword evidence="4" id="KW-0808">Transferase</keyword>
<dbReference type="Pfam" id="PF00512">
    <property type="entry name" value="HisKA"/>
    <property type="match status" value="1"/>
</dbReference>
<evidence type="ECO:0000256" key="4">
    <source>
        <dbReference type="ARBA" id="ARBA00022679"/>
    </source>
</evidence>
<dbReference type="CDD" id="cd00082">
    <property type="entry name" value="HisKA"/>
    <property type="match status" value="1"/>
</dbReference>
<evidence type="ECO:0000256" key="3">
    <source>
        <dbReference type="ARBA" id="ARBA00022553"/>
    </source>
</evidence>
<dbReference type="PANTHER" id="PTHR45453:SF1">
    <property type="entry name" value="PHOSPHATE REGULON SENSOR PROTEIN PHOR"/>
    <property type="match status" value="1"/>
</dbReference>
<keyword evidence="7" id="KW-1133">Transmembrane helix</keyword>
<feature type="domain" description="Histidine kinase" evidence="8">
    <location>
        <begin position="201"/>
        <end position="417"/>
    </location>
</feature>
<protein>
    <recommendedName>
        <fullName evidence="2">histidine kinase</fullName>
        <ecNumber evidence="2">2.7.13.3</ecNumber>
    </recommendedName>
</protein>
<proteinExistence type="predicted"/>
<dbReference type="Gene3D" id="1.10.287.130">
    <property type="match status" value="1"/>
</dbReference>
<dbReference type="GO" id="GO:0004721">
    <property type="term" value="F:phosphoprotein phosphatase activity"/>
    <property type="evidence" value="ECO:0007669"/>
    <property type="project" value="TreeGrafter"/>
</dbReference>
<dbReference type="PANTHER" id="PTHR45453">
    <property type="entry name" value="PHOSPHATE REGULON SENSOR PROTEIN PHOR"/>
    <property type="match status" value="1"/>
</dbReference>
<dbReference type="SUPFAM" id="SSF47384">
    <property type="entry name" value="Homodimeric domain of signal transducing histidine kinase"/>
    <property type="match status" value="1"/>
</dbReference>
<dbReference type="RefSeq" id="WP_201917102.1">
    <property type="nucleotide sequence ID" value="NZ_JAERQG010000001.1"/>
</dbReference>
<dbReference type="InterPro" id="IPR004358">
    <property type="entry name" value="Sig_transdc_His_kin-like_C"/>
</dbReference>
<dbReference type="EMBL" id="JAERQG010000001">
    <property type="protein sequence ID" value="MBL0763968.1"/>
    <property type="molecule type" value="Genomic_DNA"/>
</dbReference>
<dbReference type="AlphaFoldDB" id="A0A937DFR1"/>
<gene>
    <name evidence="9" type="ORF">JKP34_01815</name>
</gene>
<dbReference type="InterPro" id="IPR036097">
    <property type="entry name" value="HisK_dim/P_sf"/>
</dbReference>
<evidence type="ECO:0000256" key="6">
    <source>
        <dbReference type="ARBA" id="ARBA00023012"/>
    </source>
</evidence>